<proteinExistence type="predicted"/>
<dbReference type="InterPro" id="IPR044974">
    <property type="entry name" value="Disease_R_plants"/>
</dbReference>
<dbReference type="Gene3D" id="3.80.10.10">
    <property type="entry name" value="Ribonuclease Inhibitor"/>
    <property type="match status" value="1"/>
</dbReference>
<keyword evidence="1" id="KW-1185">Reference proteome</keyword>
<evidence type="ECO:0000313" key="1">
    <source>
        <dbReference type="Proteomes" id="UP000827889"/>
    </source>
</evidence>
<dbReference type="InterPro" id="IPR032675">
    <property type="entry name" value="LRR_dom_sf"/>
</dbReference>
<dbReference type="PANTHER" id="PTHR11017:SF570">
    <property type="entry name" value="DISEASE RESISTANCE PROTEIN (TIR-NBS CLASS)-RELATED"/>
    <property type="match status" value="1"/>
</dbReference>
<dbReference type="PANTHER" id="PTHR11017">
    <property type="entry name" value="LEUCINE-RICH REPEAT-CONTAINING PROTEIN"/>
    <property type="match status" value="1"/>
</dbReference>
<reference evidence="2" key="2">
    <citation type="submission" date="2025-08" db="UniProtKB">
        <authorList>
            <consortium name="RefSeq"/>
        </authorList>
    </citation>
    <scope>IDENTIFICATION</scope>
    <source>
        <tissue evidence="2">Leaf</tissue>
    </source>
</reference>
<protein>
    <submittedName>
        <fullName evidence="2">Disease resistance protein L6-like</fullName>
    </submittedName>
</protein>
<dbReference type="SUPFAM" id="SSF52058">
    <property type="entry name" value="L domain-like"/>
    <property type="match status" value="1"/>
</dbReference>
<dbReference type="RefSeq" id="XP_030550121.1">
    <property type="nucleotide sequence ID" value="XM_030694261.2"/>
</dbReference>
<evidence type="ECO:0000313" key="2">
    <source>
        <dbReference type="RefSeq" id="XP_030550121.1"/>
    </source>
</evidence>
<organism evidence="1 2">
    <name type="scientific">Rhodamnia argentea</name>
    <dbReference type="NCBI Taxonomy" id="178133"/>
    <lineage>
        <taxon>Eukaryota</taxon>
        <taxon>Viridiplantae</taxon>
        <taxon>Streptophyta</taxon>
        <taxon>Embryophyta</taxon>
        <taxon>Tracheophyta</taxon>
        <taxon>Spermatophyta</taxon>
        <taxon>Magnoliopsida</taxon>
        <taxon>eudicotyledons</taxon>
        <taxon>Gunneridae</taxon>
        <taxon>Pentapetalae</taxon>
        <taxon>rosids</taxon>
        <taxon>malvids</taxon>
        <taxon>Myrtales</taxon>
        <taxon>Myrtaceae</taxon>
        <taxon>Myrtoideae</taxon>
        <taxon>Myrteae</taxon>
        <taxon>Australasian group</taxon>
        <taxon>Rhodamnia</taxon>
    </lineage>
</organism>
<dbReference type="AlphaFoldDB" id="A0A8B8QSD4"/>
<dbReference type="GeneID" id="115755023"/>
<dbReference type="Proteomes" id="UP000827889">
    <property type="component" value="Chromosome 1"/>
</dbReference>
<gene>
    <name evidence="2" type="primary">LOC115755023</name>
</gene>
<name>A0A8B8QSD4_9MYRT</name>
<sequence length="282" mass="33251">MSLIKIGEDNKLWMHDQLRDLDRDIVRRECNDEREKQTQMWNHEEGLEMVMETEGIKKFEALWRKFDPQLLHQFANEEVERPSSLRYPEERVFQEHWPSNDFPANLQNNMVMFSKLRWLSWHHFPLEVKITRFPMMNIVILHLGDCPNLIDVQSIEGLASLRTLKLIEIPLLERLPDLSNLKKLNELHLGHCHNLIDIKSIDDLGNLGTLKLIEIPQLKRLPDLSNLKKLIKLHLRYSHDLTEIKSFEGLENLMMLTLGELPLLGRLPNLSSLKKLTQLDVR</sequence>
<dbReference type="GO" id="GO:0006952">
    <property type="term" value="P:defense response"/>
    <property type="evidence" value="ECO:0007669"/>
    <property type="project" value="InterPro"/>
</dbReference>
<accession>A0A8B8QSD4</accession>
<dbReference type="OrthoDB" id="1821759at2759"/>
<dbReference type="KEGG" id="rarg:115755023"/>
<reference evidence="1" key="1">
    <citation type="submission" date="2025-05" db="UniProtKB">
        <authorList>
            <consortium name="RefSeq"/>
        </authorList>
    </citation>
    <scope>NUCLEOTIDE SEQUENCE [LARGE SCALE GENOMIC DNA]</scope>
</reference>